<dbReference type="Proteomes" id="UP000663722">
    <property type="component" value="Chromosome"/>
</dbReference>
<dbReference type="EMBL" id="CP061800">
    <property type="protein sequence ID" value="QTA84149.1"/>
    <property type="molecule type" value="Genomic_DNA"/>
</dbReference>
<sequence>MGKMVFGFIFFWGLAGCALFLAVHTALKPETGLMTAFENPLIRYSPELSMIGWAIIGFSLPVIHGLIPIYMEKRGRKVGPYERAGLQVVLILLSAPAFVFSCVAGYCIRPGSRHVFLLGCVYLIMLSSDIVRFLSEREKARSERGGAGADRGPDLKRRRD</sequence>
<feature type="transmembrane region" description="Helical" evidence="2">
    <location>
        <begin position="88"/>
        <end position="108"/>
    </location>
</feature>
<feature type="transmembrane region" description="Helical" evidence="2">
    <location>
        <begin position="114"/>
        <end position="134"/>
    </location>
</feature>
<feature type="transmembrane region" description="Helical" evidence="2">
    <location>
        <begin position="49"/>
        <end position="67"/>
    </location>
</feature>
<gene>
    <name evidence="3" type="ORF">dnm_001420</name>
</gene>
<evidence type="ECO:0000256" key="1">
    <source>
        <dbReference type="SAM" id="MobiDB-lite"/>
    </source>
</evidence>
<accession>A0A975GJX9</accession>
<dbReference type="RefSeq" id="WP_207680757.1">
    <property type="nucleotide sequence ID" value="NZ_CP061800.1"/>
</dbReference>
<reference evidence="3" key="1">
    <citation type="journal article" date="2021" name="Microb. Physiol.">
        <title>Proteogenomic Insights into the Physiology of Marine, Sulfate-Reducing, Filamentous Desulfonema limicola and Desulfonema magnum.</title>
        <authorList>
            <person name="Schnaars V."/>
            <person name="Wohlbrand L."/>
            <person name="Scheve S."/>
            <person name="Hinrichs C."/>
            <person name="Reinhardt R."/>
            <person name="Rabus R."/>
        </authorList>
    </citation>
    <scope>NUCLEOTIDE SEQUENCE</scope>
    <source>
        <strain evidence="3">4be13</strain>
    </source>
</reference>
<evidence type="ECO:0008006" key="5">
    <source>
        <dbReference type="Google" id="ProtNLM"/>
    </source>
</evidence>
<proteinExistence type="predicted"/>
<feature type="compositionally biased region" description="Basic and acidic residues" evidence="1">
    <location>
        <begin position="151"/>
        <end position="160"/>
    </location>
</feature>
<evidence type="ECO:0000256" key="2">
    <source>
        <dbReference type="SAM" id="Phobius"/>
    </source>
</evidence>
<evidence type="ECO:0000313" key="4">
    <source>
        <dbReference type="Proteomes" id="UP000663722"/>
    </source>
</evidence>
<evidence type="ECO:0000313" key="3">
    <source>
        <dbReference type="EMBL" id="QTA84149.1"/>
    </source>
</evidence>
<keyword evidence="4" id="KW-1185">Reference proteome</keyword>
<dbReference type="KEGG" id="dmm:dnm_001420"/>
<name>A0A975GJX9_9BACT</name>
<dbReference type="PROSITE" id="PS51257">
    <property type="entry name" value="PROKAR_LIPOPROTEIN"/>
    <property type="match status" value="1"/>
</dbReference>
<keyword evidence="2" id="KW-0472">Membrane</keyword>
<keyword evidence="2" id="KW-0812">Transmembrane</keyword>
<feature type="region of interest" description="Disordered" evidence="1">
    <location>
        <begin position="139"/>
        <end position="160"/>
    </location>
</feature>
<dbReference type="AlphaFoldDB" id="A0A975GJX9"/>
<protein>
    <recommendedName>
        <fullName evidence="5">Lipoprotein</fullName>
    </recommendedName>
</protein>
<keyword evidence="2" id="KW-1133">Transmembrane helix</keyword>
<organism evidence="3 4">
    <name type="scientific">Desulfonema magnum</name>
    <dbReference type="NCBI Taxonomy" id="45655"/>
    <lineage>
        <taxon>Bacteria</taxon>
        <taxon>Pseudomonadati</taxon>
        <taxon>Thermodesulfobacteriota</taxon>
        <taxon>Desulfobacteria</taxon>
        <taxon>Desulfobacterales</taxon>
        <taxon>Desulfococcaceae</taxon>
        <taxon>Desulfonema</taxon>
    </lineage>
</organism>